<name>A0A511DSC0_LENKE</name>
<evidence type="ECO:0000313" key="5">
    <source>
        <dbReference type="Proteomes" id="UP000321893"/>
    </source>
</evidence>
<dbReference type="GO" id="GO:0046872">
    <property type="term" value="F:metal ion binding"/>
    <property type="evidence" value="ECO:0007669"/>
    <property type="project" value="UniProtKB-KW"/>
</dbReference>
<gene>
    <name evidence="4" type="ORF">LKE01_00170</name>
</gene>
<accession>A0A511DSC0</accession>
<comment type="similarity">
    <text evidence="1 2">Belongs to the metallophosphoesterase superfamily. YfcE family.</text>
</comment>
<evidence type="ECO:0000313" key="4">
    <source>
        <dbReference type="EMBL" id="GEL27197.1"/>
    </source>
</evidence>
<dbReference type="Pfam" id="PF12850">
    <property type="entry name" value="Metallophos_2"/>
    <property type="match status" value="1"/>
</dbReference>
<evidence type="ECO:0000256" key="1">
    <source>
        <dbReference type="ARBA" id="ARBA00008950"/>
    </source>
</evidence>
<dbReference type="AlphaFoldDB" id="A0A511DSC0"/>
<feature type="domain" description="Calcineurin-like phosphoesterase" evidence="3">
    <location>
        <begin position="9"/>
        <end position="140"/>
    </location>
</feature>
<organism evidence="4 5">
    <name type="scientific">Lentilactobacillus kefiri</name>
    <name type="common">Lactobacillus kefiri</name>
    <dbReference type="NCBI Taxonomy" id="33962"/>
    <lineage>
        <taxon>Bacteria</taxon>
        <taxon>Bacillati</taxon>
        <taxon>Bacillota</taxon>
        <taxon>Bacilli</taxon>
        <taxon>Lactobacillales</taxon>
        <taxon>Lactobacillaceae</taxon>
        <taxon>Lentilactobacillus</taxon>
    </lineage>
</organism>
<dbReference type="InterPro" id="IPR000979">
    <property type="entry name" value="Phosphodiesterase_MJ0936/Vps29"/>
</dbReference>
<dbReference type="GO" id="GO:0016787">
    <property type="term" value="F:hydrolase activity"/>
    <property type="evidence" value="ECO:0007669"/>
    <property type="project" value="UniProtKB-UniRule"/>
</dbReference>
<comment type="cofactor">
    <cofactor evidence="2">
        <name>a divalent metal cation</name>
        <dbReference type="ChEBI" id="CHEBI:60240"/>
    </cofactor>
</comment>
<sequence>MIVTGIEKIVQQLVDRYDGKVDGIFHCGDSELSIDDPLVAKLHIVQGNMDLAAFPDHDVETIDGQTILVTHGHHQNVNGGLLNLELYACSLAANVVLFGHTHQVGTTFDDGMLFVNPGSISQPRGEFAVIGGTYAIIESDQHQYTVQFYNRDFQPVKKLARRFTY</sequence>
<evidence type="ECO:0000259" key="3">
    <source>
        <dbReference type="Pfam" id="PF12850"/>
    </source>
</evidence>
<keyword evidence="2" id="KW-0479">Metal-binding</keyword>
<comment type="caution">
    <text evidence="4">The sequence shown here is derived from an EMBL/GenBank/DDBJ whole genome shotgun (WGS) entry which is preliminary data.</text>
</comment>
<dbReference type="EMBL" id="BJVK01000001">
    <property type="protein sequence ID" value="GEL27197.1"/>
    <property type="molecule type" value="Genomic_DNA"/>
</dbReference>
<dbReference type="SUPFAM" id="SSF56300">
    <property type="entry name" value="Metallo-dependent phosphatases"/>
    <property type="match status" value="1"/>
</dbReference>
<dbReference type="STRING" id="1423764.FC95_GL001867"/>
<keyword evidence="5" id="KW-1185">Reference proteome</keyword>
<dbReference type="Gene3D" id="3.60.21.10">
    <property type="match status" value="1"/>
</dbReference>
<evidence type="ECO:0000256" key="2">
    <source>
        <dbReference type="RuleBase" id="RU362039"/>
    </source>
</evidence>
<proteinExistence type="inferred from homology"/>
<reference evidence="4" key="1">
    <citation type="submission" date="2019-07" db="EMBL/GenBank/DDBJ databases">
        <title>Whole genome shotgun sequence of Lactobacillus kefiri NBRC 15888.</title>
        <authorList>
            <person name="Hosoyama A."/>
            <person name="Uohara A."/>
            <person name="Ohji S."/>
            <person name="Ichikawa N."/>
        </authorList>
    </citation>
    <scope>NUCLEOTIDE SEQUENCE [LARGE SCALE GENOMIC DNA]</scope>
    <source>
        <strain evidence="4">NBRC 15888</strain>
    </source>
</reference>
<dbReference type="InterPro" id="IPR024654">
    <property type="entry name" value="Calcineurin-like_PHP_lpxH"/>
</dbReference>
<dbReference type="PANTHER" id="PTHR11124">
    <property type="entry name" value="VACUOLAR SORTING PROTEIN VPS29"/>
    <property type="match status" value="1"/>
</dbReference>
<dbReference type="EC" id="3.1.4.-" evidence="2"/>
<protein>
    <recommendedName>
        <fullName evidence="2">Phosphoesterase</fullName>
        <ecNumber evidence="2">3.1.4.-</ecNumber>
    </recommendedName>
</protein>
<dbReference type="InterPro" id="IPR029052">
    <property type="entry name" value="Metallo-depent_PP-like"/>
</dbReference>
<dbReference type="NCBIfam" id="TIGR00040">
    <property type="entry name" value="yfcE"/>
    <property type="match status" value="1"/>
</dbReference>
<dbReference type="Proteomes" id="UP000321893">
    <property type="component" value="Unassembled WGS sequence"/>
</dbReference>